<accession>A0A147KDT1</accession>
<dbReference type="AlphaFoldDB" id="A0A147KDT1"/>
<feature type="signal peptide" evidence="6">
    <location>
        <begin position="1"/>
        <end position="37"/>
    </location>
</feature>
<dbReference type="Pfam" id="PF04228">
    <property type="entry name" value="Zn_peptidase"/>
    <property type="match status" value="1"/>
</dbReference>
<keyword evidence="7" id="KW-0378">Hydrolase</keyword>
<evidence type="ECO:0000256" key="2">
    <source>
        <dbReference type="ARBA" id="ARBA00022692"/>
    </source>
</evidence>
<dbReference type="PATRIC" id="fig|665004.4.peg.2351"/>
<feature type="chain" id="PRO_5007549809" evidence="6">
    <location>
        <begin position="38"/>
        <end position="309"/>
    </location>
</feature>
<proteinExistence type="predicted"/>
<evidence type="ECO:0000256" key="3">
    <source>
        <dbReference type="ARBA" id="ARBA00022989"/>
    </source>
</evidence>
<keyword evidence="6" id="KW-0732">Signal</keyword>
<keyword evidence="7" id="KW-0482">Metalloprotease</keyword>
<keyword evidence="3" id="KW-1133">Transmembrane helix</keyword>
<sequence length="309" mass="33478">MERGHHRTAKRGARGARPAALGATALALALLTGCAPATTGTPAPAPAPQQQASSSADPHRRPDSGLGADFTGESVIKHNPLYATGRLSPLPCPALELDVHDAESMERFLNAVTDCLDQAWTVQFAKAGLEFEPPQRVYWTEPGTSPCRDYPSAAGGFYCRASKSVYLGVHDIAEKWSHSPDSVVYASLLAHEYGHHVQGEAGILDYYHERRRQETDPVERNAWTRRGELQANCLAGVFLGSVAVTYPIGEEERRVLLQDAAATADRADSTDAERTHGSAENSALWLERGLDYQTPGSCNTWTAEDDLVQ</sequence>
<evidence type="ECO:0000256" key="5">
    <source>
        <dbReference type="SAM" id="MobiDB-lite"/>
    </source>
</evidence>
<comment type="subcellular location">
    <subcellularLocation>
        <location evidence="1">Membrane</location>
        <topology evidence="1">Single-pass membrane protein</topology>
    </subcellularLocation>
</comment>
<evidence type="ECO:0000256" key="4">
    <source>
        <dbReference type="ARBA" id="ARBA00023136"/>
    </source>
</evidence>
<keyword evidence="7" id="KW-0645">Protease</keyword>
<evidence type="ECO:0000256" key="6">
    <source>
        <dbReference type="SAM" id="SignalP"/>
    </source>
</evidence>
<keyword evidence="8" id="KW-1185">Reference proteome</keyword>
<dbReference type="EMBL" id="LGEM01000127">
    <property type="protein sequence ID" value="KUP95409.1"/>
    <property type="molecule type" value="Genomic_DNA"/>
</dbReference>
<dbReference type="PANTHER" id="PTHR30168:SF0">
    <property type="entry name" value="INNER MEMBRANE PROTEIN"/>
    <property type="match status" value="1"/>
</dbReference>
<reference evidence="8" key="1">
    <citation type="journal article" date="2017" name="Acta Aliment.">
        <title>Plant polysaccharide degrading enzyme system of Thermpbifida cellulosilytica TB100 revealed by de novo genome project data.</title>
        <authorList>
            <person name="Toth A."/>
            <person name="Baka E."/>
            <person name="Luzics S."/>
            <person name="Bata-Vidacs I."/>
            <person name="Nagy I."/>
            <person name="Balint B."/>
            <person name="Herceg R."/>
            <person name="Olasz F."/>
            <person name="Wilk T."/>
            <person name="Nagy T."/>
            <person name="Kriszt B."/>
            <person name="Nagy I."/>
            <person name="Kukolya J."/>
        </authorList>
    </citation>
    <scope>NUCLEOTIDE SEQUENCE [LARGE SCALE GENOMIC DNA]</scope>
    <source>
        <strain evidence="8">TB100</strain>
    </source>
</reference>
<keyword evidence="4" id="KW-0472">Membrane</keyword>
<dbReference type="PROSITE" id="PS51257">
    <property type="entry name" value="PROKAR_LIPOPROTEIN"/>
    <property type="match status" value="1"/>
</dbReference>
<keyword evidence="2" id="KW-0812">Transmembrane</keyword>
<dbReference type="RefSeq" id="WP_068756203.1">
    <property type="nucleotide sequence ID" value="NZ_KQ950182.1"/>
</dbReference>
<feature type="region of interest" description="Disordered" evidence="5">
    <location>
        <begin position="39"/>
        <end position="71"/>
    </location>
</feature>
<dbReference type="PANTHER" id="PTHR30168">
    <property type="entry name" value="PUTATIVE MEMBRANE PROTEIN YPFJ"/>
    <property type="match status" value="1"/>
</dbReference>
<dbReference type="GO" id="GO:0008237">
    <property type="term" value="F:metallopeptidase activity"/>
    <property type="evidence" value="ECO:0007669"/>
    <property type="project" value="UniProtKB-KW"/>
</dbReference>
<evidence type="ECO:0000313" key="8">
    <source>
        <dbReference type="Proteomes" id="UP000074382"/>
    </source>
</evidence>
<organism evidence="7 8">
    <name type="scientific">Thermobifida cellulosilytica TB100</name>
    <dbReference type="NCBI Taxonomy" id="665004"/>
    <lineage>
        <taxon>Bacteria</taxon>
        <taxon>Bacillati</taxon>
        <taxon>Actinomycetota</taxon>
        <taxon>Actinomycetes</taxon>
        <taxon>Streptosporangiales</taxon>
        <taxon>Nocardiopsidaceae</taxon>
        <taxon>Thermobifida</taxon>
    </lineage>
</organism>
<comment type="caution">
    <text evidence="7">The sequence shown here is derived from an EMBL/GenBank/DDBJ whole genome shotgun (WGS) entry which is preliminary data.</text>
</comment>
<name>A0A147KDT1_THECS</name>
<evidence type="ECO:0000256" key="1">
    <source>
        <dbReference type="ARBA" id="ARBA00004167"/>
    </source>
</evidence>
<dbReference type="STRING" id="665004.AC529_17740"/>
<dbReference type="OrthoDB" id="9774900at2"/>
<gene>
    <name evidence="7" type="ORF">AC529_17740</name>
</gene>
<dbReference type="Proteomes" id="UP000074382">
    <property type="component" value="Unassembled WGS sequence"/>
</dbReference>
<dbReference type="GO" id="GO:0016020">
    <property type="term" value="C:membrane"/>
    <property type="evidence" value="ECO:0007669"/>
    <property type="project" value="UniProtKB-SubCell"/>
</dbReference>
<dbReference type="GO" id="GO:0006508">
    <property type="term" value="P:proteolysis"/>
    <property type="evidence" value="ECO:0007669"/>
    <property type="project" value="UniProtKB-KW"/>
</dbReference>
<evidence type="ECO:0000313" key="7">
    <source>
        <dbReference type="EMBL" id="KUP95409.1"/>
    </source>
</evidence>
<dbReference type="InterPro" id="IPR007343">
    <property type="entry name" value="Uncharacterised_pept_Zn_put"/>
</dbReference>
<protein>
    <submittedName>
        <fullName evidence="7">Metalloprotease</fullName>
    </submittedName>
</protein>